<evidence type="ECO:0000256" key="4">
    <source>
        <dbReference type="ARBA" id="ARBA00022737"/>
    </source>
</evidence>
<sequence>DYENRVVGIVWSPNNLKLAVASSDRYVYLFDENCVKRDRFSTKPVDSKFGKKSYVIKGIAFSPDSTKIAVGQTDCIIYVYKIGEQWYVMITKDCLSVFFRSIHLCFHTYRGEKKVICNKFRQSSAVTCLIWLTEGPIIVGLVDGKVRAALVKSQKAQTLYTADSTTIALAPNMRGTGFLSSHADGSIIKYHLTEDGNHEPSGRICTHTVPAYALAWTQCHVMAAGCDRRVAFYDSRGKLVKSFDYSRENEKEIASACCSPSGQSVAIGSWDKIRILDWSPRRSVWEEANSKALPNFYTVTAISWRRDGSRLLVGSLCGAVEQFETVLKRTVIRGSHEVAYVGPSQVVIRPLNEGNRPVIVRSQTGYEIEDVKVLGRADNNVVARTANTLLLADIELNLISEIPWDDKSNNEKFFFEYPRVCLIFCSGELTIVEYGNNEALGSVRTEAVNPHVVSVRINERQAPGAADNKRLAYLLDPRTVRIMDLITGLTIAMISHDVRVDWLELSETGHRLLSRDKRARLWLSDELGGRTLLLTGVSFASWVLGSDVVVAQTAQTLAVWYNVDAPEVATLIPVRGDAVDIVREDGRTSVTVEELGGKVAYLLDEPLIEFGTALHDNDFGRALLFLEDLADRPQAEAMWENVARNAMASRQLLVAARCYAALGDVACSRFLKNIIEIGEKYRTETGHDPLSSPDCWAKLAILNGELKTAEAIYLEQNELDQALDMYQRYWHWEDALILAQNRGWPGLQELRDRHLTWLLESGQAARAAAILESTNPRRAVKLYLNARRPGRAARLVLANEELLEDRSIVNETVKVLKATDLMELAGELLERTSEPLEAIKCYSQAGVFARALELARKVDPTSVVDLEREWGKHLVSAGHYDAAINHFIEAGETALALDAAINARQWRKGLQIMQVIEDDDPTVRKQCEKLAEYFASIGEKNLAERLFIRSGDAKRAIDVHIQNGNWSRAHEIAQEYMTSDEANEVLAKHATILCEAGDLKHAEELYLAIGKYDSAIAMYRKAGRRTDMIRLVAKYRPDLLETTHAHLAGELNEAGKPHEAEEHYVAAGDWRGAVTAYRAANIWEDALRVAKQHAGDNAAQQVALIWARTLAPELAARLLMRLNYLDGCLQLACEADLFDWALEIAKYGSADQKKEVHYRHAMALEDAGHFSEAEKEFIKAGRTMEAVQMYIHTRDWEAAEDVAQSINQDAVAQVLIARAGEAAEAQDYSLAETLLLRAHKPEMIIEHYKKAGMWSEALRVCREYLPSQEANLRRELGQKSTSFAGTNAFEEARKWLEVGEVQAALDILILDPQAPRSSLIKAADILLHQADPETAAQVGGDLGSRLFAIEEYAVAAQVFLQADRLKDAIDALAAVGEWEKAKRIVNELAPDIEPYLEEKYKEAMLKDGQIDRLVEIDADAGLEILANKGQWNQVFETASAQGTQVLHKYVTQRAVQLLRGNTPLEALQLYVRYGAPPIQQNFNLYLQLSESILNSEAYYEYRYLAHLRTVLLDLWKGLKSSESDARSKFERLLEATHYSTVKCGCRDYSVLSGLVLKASITLLRYTNILHADRAYYEAGTEARAAGRNSEAFVFLNHFLDLEECIEEGDNTVMDVEDLAVTDFPVEVPLPETLSLTAEQREEAREWVLAMSMDQKVEQVLPTDHRGVYVGSLTASVGSGYLQGCILTGYPIRGSIIRFAEGQHVADRDDWTKLINTARQAPQDSNLNDILAFIQEWFGAAPNYSF</sequence>
<proteinExistence type="inferred from homology"/>
<organism evidence="10 11">
    <name type="scientific">Heterotrigona itama</name>
    <dbReference type="NCBI Taxonomy" id="395501"/>
    <lineage>
        <taxon>Eukaryota</taxon>
        <taxon>Metazoa</taxon>
        <taxon>Ecdysozoa</taxon>
        <taxon>Arthropoda</taxon>
        <taxon>Hexapoda</taxon>
        <taxon>Insecta</taxon>
        <taxon>Pterygota</taxon>
        <taxon>Neoptera</taxon>
        <taxon>Endopterygota</taxon>
        <taxon>Hymenoptera</taxon>
        <taxon>Apocrita</taxon>
        <taxon>Aculeata</taxon>
        <taxon>Apoidea</taxon>
        <taxon>Anthophila</taxon>
        <taxon>Apidae</taxon>
        <taxon>Heterotrigona</taxon>
    </lineage>
</organism>
<keyword evidence="5" id="KW-0802">TPR repeat</keyword>
<keyword evidence="7" id="KW-0966">Cell projection</keyword>
<keyword evidence="3" id="KW-0853">WD repeat</keyword>
<accession>A0A6V7GWJ7</accession>
<dbReference type="InterPro" id="IPR016024">
    <property type="entry name" value="ARM-type_fold"/>
</dbReference>
<evidence type="ECO:0000256" key="7">
    <source>
        <dbReference type="ARBA" id="ARBA00023273"/>
    </source>
</evidence>
<evidence type="ECO:0000256" key="2">
    <source>
        <dbReference type="ARBA" id="ARBA00022473"/>
    </source>
</evidence>
<evidence type="ECO:0000259" key="9">
    <source>
        <dbReference type="Pfam" id="PF23387"/>
    </source>
</evidence>
<dbReference type="GO" id="GO:0030992">
    <property type="term" value="C:intraciliary transport particle B"/>
    <property type="evidence" value="ECO:0007669"/>
    <property type="project" value="TreeGrafter"/>
</dbReference>
<dbReference type="PANTHER" id="PTHR15722:SF2">
    <property type="entry name" value="INTRAFLAGELLAR TRANSPORT PROTEIN 172 HOMOLOG"/>
    <property type="match status" value="1"/>
</dbReference>
<comment type="subcellular location">
    <subcellularLocation>
        <location evidence="1">Cell projection</location>
        <location evidence="1">Cilium</location>
    </subcellularLocation>
</comment>
<keyword evidence="11" id="KW-1185">Reference proteome</keyword>
<keyword evidence="4" id="KW-0677">Repeat</keyword>
<dbReference type="PANTHER" id="PTHR15722">
    <property type="entry name" value="IFT140/172-RELATED"/>
    <property type="match status" value="1"/>
</dbReference>
<dbReference type="Gene3D" id="1.25.40.470">
    <property type="match status" value="3"/>
</dbReference>
<feature type="non-terminal residue" evidence="10">
    <location>
        <position position="1"/>
    </location>
</feature>
<reference evidence="10" key="1">
    <citation type="submission" date="2020-07" db="EMBL/GenBank/DDBJ databases">
        <authorList>
            <person name="Nazaruddin N."/>
        </authorList>
    </citation>
    <scope>NUCLEOTIDE SEQUENCE</scope>
</reference>
<dbReference type="Gene3D" id="2.130.10.10">
    <property type="entry name" value="YVTN repeat-like/Quinoprotein amine dehydrogenase"/>
    <property type="match status" value="2"/>
</dbReference>
<protein>
    <recommendedName>
        <fullName evidence="9">IFT80/172/WDR35 TPR domain-containing protein</fullName>
    </recommendedName>
</protein>
<dbReference type="OrthoDB" id="2186662at2759"/>
<dbReference type="SUPFAM" id="SSF48371">
    <property type="entry name" value="ARM repeat"/>
    <property type="match status" value="1"/>
</dbReference>
<dbReference type="GO" id="GO:0036064">
    <property type="term" value="C:ciliary basal body"/>
    <property type="evidence" value="ECO:0007669"/>
    <property type="project" value="TreeGrafter"/>
</dbReference>
<evidence type="ECO:0000256" key="1">
    <source>
        <dbReference type="ARBA" id="ARBA00004138"/>
    </source>
</evidence>
<dbReference type="InterPro" id="IPR036322">
    <property type="entry name" value="WD40_repeat_dom_sf"/>
</dbReference>
<keyword evidence="6" id="KW-0969">Cilium</keyword>
<gene>
    <name evidence="10" type="ORF">MHI_LOCUS140453</name>
</gene>
<dbReference type="GO" id="GO:0042073">
    <property type="term" value="P:intraciliary transport"/>
    <property type="evidence" value="ECO:0007669"/>
    <property type="project" value="TreeGrafter"/>
</dbReference>
<dbReference type="InterPro" id="IPR001680">
    <property type="entry name" value="WD40_rpt"/>
</dbReference>
<evidence type="ECO:0000256" key="8">
    <source>
        <dbReference type="ARBA" id="ARBA00038130"/>
    </source>
</evidence>
<dbReference type="Proteomes" id="UP000752696">
    <property type="component" value="Unassembled WGS sequence"/>
</dbReference>
<feature type="domain" description="IFT80/172/WDR35 TPR" evidence="9">
    <location>
        <begin position="638"/>
        <end position="742"/>
    </location>
</feature>
<dbReference type="EMBL" id="CAJDYZ010002709">
    <property type="protein sequence ID" value="CAD1469638.1"/>
    <property type="molecule type" value="Genomic_DNA"/>
</dbReference>
<keyword evidence="2" id="KW-0217">Developmental protein</keyword>
<dbReference type="Pfam" id="PF23387">
    <property type="entry name" value="TPR_IFT80_172"/>
    <property type="match status" value="1"/>
</dbReference>
<comment type="caution">
    <text evidence="10">The sequence shown here is derived from an EMBL/GenBank/DDBJ whole genome shotgun (WGS) entry which is preliminary data.</text>
</comment>
<dbReference type="SMART" id="SM00320">
    <property type="entry name" value="WD40"/>
    <property type="match status" value="6"/>
</dbReference>
<dbReference type="InterPro" id="IPR015943">
    <property type="entry name" value="WD40/YVTN_repeat-like_dom_sf"/>
</dbReference>
<dbReference type="GO" id="GO:0005930">
    <property type="term" value="C:axoneme"/>
    <property type="evidence" value="ECO:0007669"/>
    <property type="project" value="TreeGrafter"/>
</dbReference>
<dbReference type="SUPFAM" id="SSF101898">
    <property type="entry name" value="NHL repeat"/>
    <property type="match status" value="1"/>
</dbReference>
<dbReference type="InterPro" id="IPR056157">
    <property type="entry name" value="TPR_IFT80_172_dom"/>
</dbReference>
<evidence type="ECO:0000256" key="6">
    <source>
        <dbReference type="ARBA" id="ARBA00023069"/>
    </source>
</evidence>
<evidence type="ECO:0000256" key="3">
    <source>
        <dbReference type="ARBA" id="ARBA00022574"/>
    </source>
</evidence>
<name>A0A6V7GWJ7_9HYME</name>
<evidence type="ECO:0000313" key="11">
    <source>
        <dbReference type="Proteomes" id="UP000752696"/>
    </source>
</evidence>
<dbReference type="SUPFAM" id="SSF50978">
    <property type="entry name" value="WD40 repeat-like"/>
    <property type="match status" value="1"/>
</dbReference>
<evidence type="ECO:0000256" key="5">
    <source>
        <dbReference type="ARBA" id="ARBA00022803"/>
    </source>
</evidence>
<comment type="similarity">
    <text evidence="8">Belongs to the IFT172 family.</text>
</comment>
<evidence type="ECO:0000313" key="10">
    <source>
        <dbReference type="EMBL" id="CAD1469638.1"/>
    </source>
</evidence>